<organism evidence="10 11">
    <name type="scientific">Actinopolymorpha pittospori</name>
    <dbReference type="NCBI Taxonomy" id="648752"/>
    <lineage>
        <taxon>Bacteria</taxon>
        <taxon>Bacillati</taxon>
        <taxon>Actinomycetota</taxon>
        <taxon>Actinomycetes</taxon>
        <taxon>Propionibacteriales</taxon>
        <taxon>Actinopolymorphaceae</taxon>
        <taxon>Actinopolymorpha</taxon>
    </lineage>
</organism>
<evidence type="ECO:0000256" key="4">
    <source>
        <dbReference type="ARBA" id="ARBA00022692"/>
    </source>
</evidence>
<dbReference type="InterPro" id="IPR000515">
    <property type="entry name" value="MetI-like"/>
</dbReference>
<feature type="region of interest" description="Disordered" evidence="8">
    <location>
        <begin position="1"/>
        <end position="20"/>
    </location>
</feature>
<evidence type="ECO:0000256" key="7">
    <source>
        <dbReference type="RuleBase" id="RU363032"/>
    </source>
</evidence>
<feature type="transmembrane region" description="Helical" evidence="7">
    <location>
        <begin position="37"/>
        <end position="58"/>
    </location>
</feature>
<dbReference type="GO" id="GO:0005886">
    <property type="term" value="C:plasma membrane"/>
    <property type="evidence" value="ECO:0007669"/>
    <property type="project" value="UniProtKB-SubCell"/>
</dbReference>
<dbReference type="AlphaFoldDB" id="A0A927N727"/>
<keyword evidence="3" id="KW-1003">Cell membrane</keyword>
<comment type="subcellular location">
    <subcellularLocation>
        <location evidence="1 7">Cell membrane</location>
        <topology evidence="1 7">Multi-pass membrane protein</topology>
    </subcellularLocation>
</comment>
<keyword evidence="5 7" id="KW-1133">Transmembrane helix</keyword>
<evidence type="ECO:0000256" key="8">
    <source>
        <dbReference type="SAM" id="MobiDB-lite"/>
    </source>
</evidence>
<dbReference type="Pfam" id="PF00528">
    <property type="entry name" value="BPD_transp_1"/>
    <property type="match status" value="1"/>
</dbReference>
<evidence type="ECO:0000256" key="3">
    <source>
        <dbReference type="ARBA" id="ARBA00022475"/>
    </source>
</evidence>
<dbReference type="PROSITE" id="PS50928">
    <property type="entry name" value="ABC_TM1"/>
    <property type="match status" value="1"/>
</dbReference>
<dbReference type="RefSeq" id="WP_192753577.1">
    <property type="nucleotide sequence ID" value="NZ_BAABJL010000131.1"/>
</dbReference>
<dbReference type="InterPro" id="IPR035906">
    <property type="entry name" value="MetI-like_sf"/>
</dbReference>
<dbReference type="SUPFAM" id="SSF161098">
    <property type="entry name" value="MetI-like"/>
    <property type="match status" value="1"/>
</dbReference>
<protein>
    <submittedName>
        <fullName evidence="10">ABC-type glycerol-3-phosphate transport system permease component</fullName>
    </submittedName>
</protein>
<comment type="similarity">
    <text evidence="7">Belongs to the binding-protein-dependent transport system permease family.</text>
</comment>
<comment type="caution">
    <text evidence="10">The sequence shown here is derived from an EMBL/GenBank/DDBJ whole genome shotgun (WGS) entry which is preliminary data.</text>
</comment>
<evidence type="ECO:0000256" key="1">
    <source>
        <dbReference type="ARBA" id="ARBA00004651"/>
    </source>
</evidence>
<evidence type="ECO:0000313" key="10">
    <source>
        <dbReference type="EMBL" id="MBE1610167.1"/>
    </source>
</evidence>
<dbReference type="EMBL" id="JADBEM010000001">
    <property type="protein sequence ID" value="MBE1610167.1"/>
    <property type="molecule type" value="Genomic_DNA"/>
</dbReference>
<keyword evidence="6 7" id="KW-0472">Membrane</keyword>
<keyword evidence="2 7" id="KW-0813">Transport</keyword>
<accession>A0A927N727</accession>
<gene>
    <name evidence="10" type="ORF">HEB94_007015</name>
</gene>
<evidence type="ECO:0000313" key="11">
    <source>
        <dbReference type="Proteomes" id="UP000638648"/>
    </source>
</evidence>
<sequence>MDAIRTAGEDRSTGSAAARVPDRAGRDTRWVVGSRRLLLHIVLIVLGITFLMPLLWVASTSLKAPGQVFEVPVDWIPNQPRWSNYGEVFTRLPFATFIVNTLVVTVLGTVGSVLSAITAAYALARLGWAGRRLIFGAMLATMMLPPVVTLVPMFVIFKQLHLIDTFYPLWLPAWFAPAFYVFLLRQYMMTIPKEFDEAAKVDGASNFRILWQVIVPQCRPAVATVAIFAGLSHYNDFMGPLIYLSQNEKYTVPLGLMWFQGRFGQFWHLVMAATMITIIPLLVLFLLAQKHFVRGITLTGLAGR</sequence>
<reference evidence="10" key="1">
    <citation type="submission" date="2020-10" db="EMBL/GenBank/DDBJ databases">
        <title>Sequencing the genomes of 1000 actinobacteria strains.</title>
        <authorList>
            <person name="Klenk H.-P."/>
        </authorList>
    </citation>
    <scope>NUCLEOTIDE SEQUENCE</scope>
    <source>
        <strain evidence="10">DSM 45354</strain>
    </source>
</reference>
<feature type="domain" description="ABC transmembrane type-1" evidence="9">
    <location>
        <begin position="98"/>
        <end position="288"/>
    </location>
</feature>
<feature type="transmembrane region" description="Helical" evidence="7">
    <location>
        <begin position="169"/>
        <end position="188"/>
    </location>
</feature>
<keyword evidence="4 7" id="KW-0812">Transmembrane</keyword>
<dbReference type="PANTHER" id="PTHR43744">
    <property type="entry name" value="ABC TRANSPORTER PERMEASE PROTEIN MG189-RELATED-RELATED"/>
    <property type="match status" value="1"/>
</dbReference>
<feature type="transmembrane region" description="Helical" evidence="7">
    <location>
        <begin position="133"/>
        <end position="157"/>
    </location>
</feature>
<evidence type="ECO:0000259" key="9">
    <source>
        <dbReference type="PROSITE" id="PS50928"/>
    </source>
</evidence>
<dbReference type="PANTHER" id="PTHR43744:SF12">
    <property type="entry name" value="ABC TRANSPORTER PERMEASE PROTEIN MG189-RELATED"/>
    <property type="match status" value="1"/>
</dbReference>
<evidence type="ECO:0000256" key="6">
    <source>
        <dbReference type="ARBA" id="ARBA00023136"/>
    </source>
</evidence>
<evidence type="ECO:0000256" key="2">
    <source>
        <dbReference type="ARBA" id="ARBA00022448"/>
    </source>
</evidence>
<feature type="transmembrane region" description="Helical" evidence="7">
    <location>
        <begin position="94"/>
        <end position="121"/>
    </location>
</feature>
<keyword evidence="11" id="KW-1185">Reference proteome</keyword>
<proteinExistence type="inferred from homology"/>
<dbReference type="Proteomes" id="UP000638648">
    <property type="component" value="Unassembled WGS sequence"/>
</dbReference>
<dbReference type="Gene3D" id="1.10.3720.10">
    <property type="entry name" value="MetI-like"/>
    <property type="match status" value="1"/>
</dbReference>
<name>A0A927N727_9ACTN</name>
<feature type="transmembrane region" description="Helical" evidence="7">
    <location>
        <begin position="266"/>
        <end position="288"/>
    </location>
</feature>
<dbReference type="CDD" id="cd06261">
    <property type="entry name" value="TM_PBP2"/>
    <property type="match status" value="1"/>
</dbReference>
<dbReference type="GO" id="GO:0055085">
    <property type="term" value="P:transmembrane transport"/>
    <property type="evidence" value="ECO:0007669"/>
    <property type="project" value="InterPro"/>
</dbReference>
<evidence type="ECO:0000256" key="5">
    <source>
        <dbReference type="ARBA" id="ARBA00022989"/>
    </source>
</evidence>
<feature type="transmembrane region" description="Helical" evidence="7">
    <location>
        <begin position="209"/>
        <end position="231"/>
    </location>
</feature>